<keyword evidence="2" id="KW-0812">Transmembrane</keyword>
<dbReference type="PANTHER" id="PTHR37013">
    <property type="entry name" value="INTEGRAL MEMBRANE PROTEIN (AFU_ORTHOLOGUE AFUA_1G05950)-RELATED"/>
    <property type="match status" value="1"/>
</dbReference>
<feature type="transmembrane region" description="Helical" evidence="2">
    <location>
        <begin position="13"/>
        <end position="34"/>
    </location>
</feature>
<feature type="transmembrane region" description="Helical" evidence="2">
    <location>
        <begin position="190"/>
        <end position="210"/>
    </location>
</feature>
<dbReference type="AlphaFoldDB" id="A0A9W9NFP7"/>
<dbReference type="OrthoDB" id="405906at2759"/>
<keyword evidence="2" id="KW-1133">Transmembrane helix</keyword>
<feature type="domain" description="DUF7703" evidence="3">
    <location>
        <begin position="5"/>
        <end position="250"/>
    </location>
</feature>
<feature type="transmembrane region" description="Helical" evidence="2">
    <location>
        <begin position="46"/>
        <end position="70"/>
    </location>
</feature>
<proteinExistence type="predicted"/>
<reference evidence="4" key="1">
    <citation type="submission" date="2022-12" db="EMBL/GenBank/DDBJ databases">
        <authorList>
            <person name="Petersen C."/>
        </authorList>
    </citation>
    <scope>NUCLEOTIDE SEQUENCE</scope>
    <source>
        <strain evidence="4">IBT 15544</strain>
    </source>
</reference>
<evidence type="ECO:0000313" key="4">
    <source>
        <dbReference type="EMBL" id="KAJ5219061.1"/>
    </source>
</evidence>
<organism evidence="4 5">
    <name type="scientific">Penicillium cinerascens</name>
    <dbReference type="NCBI Taxonomy" id="70096"/>
    <lineage>
        <taxon>Eukaryota</taxon>
        <taxon>Fungi</taxon>
        <taxon>Dikarya</taxon>
        <taxon>Ascomycota</taxon>
        <taxon>Pezizomycotina</taxon>
        <taxon>Eurotiomycetes</taxon>
        <taxon>Eurotiomycetidae</taxon>
        <taxon>Eurotiales</taxon>
        <taxon>Aspergillaceae</taxon>
        <taxon>Penicillium</taxon>
    </lineage>
</organism>
<evidence type="ECO:0000256" key="1">
    <source>
        <dbReference type="SAM" id="MobiDB-lite"/>
    </source>
</evidence>
<evidence type="ECO:0000313" key="5">
    <source>
        <dbReference type="Proteomes" id="UP001150904"/>
    </source>
</evidence>
<dbReference type="Proteomes" id="UP001150904">
    <property type="component" value="Unassembled WGS sequence"/>
</dbReference>
<gene>
    <name evidence="4" type="ORF">N7498_001160</name>
</gene>
<accession>A0A9W9NFP7</accession>
<feature type="transmembrane region" description="Helical" evidence="2">
    <location>
        <begin position="113"/>
        <end position="132"/>
    </location>
</feature>
<evidence type="ECO:0000259" key="3">
    <source>
        <dbReference type="Pfam" id="PF24802"/>
    </source>
</evidence>
<dbReference type="InterPro" id="IPR056120">
    <property type="entry name" value="DUF7703"/>
</dbReference>
<name>A0A9W9NFP7_9EURO</name>
<feature type="transmembrane region" description="Helical" evidence="2">
    <location>
        <begin position="76"/>
        <end position="101"/>
    </location>
</feature>
<dbReference type="EMBL" id="JAPQKR010000004">
    <property type="protein sequence ID" value="KAJ5219061.1"/>
    <property type="molecule type" value="Genomic_DNA"/>
</dbReference>
<comment type="caution">
    <text evidence="4">The sequence shown here is derived from an EMBL/GenBank/DDBJ whole genome shotgun (WGS) entry which is preliminary data.</text>
</comment>
<dbReference type="Pfam" id="PF24802">
    <property type="entry name" value="DUF7703"/>
    <property type="match status" value="1"/>
</dbReference>
<protein>
    <recommendedName>
        <fullName evidence="3">DUF7703 domain-containing protein</fullName>
    </recommendedName>
</protein>
<reference evidence="4" key="2">
    <citation type="journal article" date="2023" name="IMA Fungus">
        <title>Comparative genomic study of the Penicillium genus elucidates a diverse pangenome and 15 lateral gene transfer events.</title>
        <authorList>
            <person name="Petersen C."/>
            <person name="Sorensen T."/>
            <person name="Nielsen M.R."/>
            <person name="Sondergaard T.E."/>
            <person name="Sorensen J.L."/>
            <person name="Fitzpatrick D.A."/>
            <person name="Frisvad J.C."/>
            <person name="Nielsen K.L."/>
        </authorList>
    </citation>
    <scope>NUCLEOTIDE SEQUENCE</scope>
    <source>
        <strain evidence="4">IBT 15544</strain>
    </source>
</reference>
<sequence length="317" mass="35510">MAGETGPFNMSRAMAMVMAGLFTLACYNVLEISISIFTTFRRRSGLYFWSMVVATLGILLHAIAGFLRYLALAPNFTMGLLVCIGWYAMVTGQSVVLYSRLHLVTTHARYTRWVLYMIINFFALHIPTTVLFLGSNHGVNEFIEPFNIYERVQLTGFSLQETIISALYIWEAVTELRLLLAMKGPCGQRVISNVVIVNALAVLLDVTLLATQYSGYFTIQTTLKPVVYSIKLKMEFTVLNSLIAVVRTNPSNIEDFQRLHIEDLNIKPRWSGDHSDGSATADTPCADDHSQRQKASKESPLQTHHSWVSSNNQLGCV</sequence>
<feature type="region of interest" description="Disordered" evidence="1">
    <location>
        <begin position="270"/>
        <end position="317"/>
    </location>
</feature>
<evidence type="ECO:0000256" key="2">
    <source>
        <dbReference type="SAM" id="Phobius"/>
    </source>
</evidence>
<feature type="compositionally biased region" description="Polar residues" evidence="1">
    <location>
        <begin position="299"/>
        <end position="317"/>
    </location>
</feature>
<keyword evidence="5" id="KW-1185">Reference proteome</keyword>
<dbReference type="RefSeq" id="XP_058313634.1">
    <property type="nucleotide sequence ID" value="XM_058448223.1"/>
</dbReference>
<dbReference type="PANTHER" id="PTHR37013:SF3">
    <property type="entry name" value="INTEGRAL MEMBRANE PROTEIN (AFU_ORTHOLOGUE AFUA_1G05950)"/>
    <property type="match status" value="1"/>
</dbReference>
<feature type="compositionally biased region" description="Basic and acidic residues" evidence="1">
    <location>
        <begin position="286"/>
        <end position="297"/>
    </location>
</feature>
<keyword evidence="2" id="KW-0472">Membrane</keyword>
<dbReference type="GeneID" id="83175523"/>